<sequence>MSNNKAIKHKDHKMRPSSSRPPLTRLAAIITATPALTNATTDSPDRGFLPIATITDPAIPPRPSLRSPHFGIIRRFGQDPIVMTDTVAEMNQVMADADCLVPEEQVHAAIDTMASAITDRLKDSNPLLFCVMNGGLILTGQLLPRLKFPVQAEYLHATRYRQETTGGILEWKLQPEADMKGRTVLIVDDILDEGTTLCAIADYCLAHGASEVLTAVLVDKEHDRKARPGLKADFTGLYVEDRFLFGYGMDYKGYWRNAPGIYAVKGL</sequence>
<protein>
    <submittedName>
        <fullName evidence="6">Hypoxanthine phosphoribosyltransferase</fullName>
    </submittedName>
</protein>
<dbReference type="GO" id="GO:0006178">
    <property type="term" value="P:guanine salvage"/>
    <property type="evidence" value="ECO:0007669"/>
    <property type="project" value="TreeGrafter"/>
</dbReference>
<dbReference type="PANTHER" id="PTHR43340:SF1">
    <property type="entry name" value="HYPOXANTHINE PHOSPHORIBOSYLTRANSFERASE"/>
    <property type="match status" value="1"/>
</dbReference>
<evidence type="ECO:0000313" key="8">
    <source>
        <dbReference type="Proteomes" id="UP000253065"/>
    </source>
</evidence>
<organism evidence="6 7">
    <name type="scientific">Marinobacter nauticus</name>
    <name type="common">Marinobacter hydrocarbonoclasticus</name>
    <name type="synonym">Marinobacter aquaeolei</name>
    <dbReference type="NCBI Taxonomy" id="2743"/>
    <lineage>
        <taxon>Bacteria</taxon>
        <taxon>Pseudomonadati</taxon>
        <taxon>Pseudomonadota</taxon>
        <taxon>Gammaproteobacteria</taxon>
        <taxon>Pseudomonadales</taxon>
        <taxon>Marinobacteraceae</taxon>
        <taxon>Marinobacter</taxon>
    </lineage>
</organism>
<name>A0A368V854_MARNT</name>
<evidence type="ECO:0000256" key="2">
    <source>
        <dbReference type="ARBA" id="ARBA00049402"/>
    </source>
</evidence>
<dbReference type="EMBL" id="QPJB01000002">
    <property type="protein sequence ID" value="RCW36973.1"/>
    <property type="molecule type" value="Genomic_DNA"/>
</dbReference>
<proteinExistence type="predicted"/>
<evidence type="ECO:0000256" key="1">
    <source>
        <dbReference type="ARBA" id="ARBA00048811"/>
    </source>
</evidence>
<comment type="catalytic activity">
    <reaction evidence="2">
        <text>IMP + diphosphate = hypoxanthine + 5-phospho-alpha-D-ribose 1-diphosphate</text>
        <dbReference type="Rhea" id="RHEA:17973"/>
        <dbReference type="ChEBI" id="CHEBI:17368"/>
        <dbReference type="ChEBI" id="CHEBI:33019"/>
        <dbReference type="ChEBI" id="CHEBI:58017"/>
        <dbReference type="ChEBI" id="CHEBI:58053"/>
        <dbReference type="EC" id="2.4.2.8"/>
    </reaction>
    <physiologicalReaction direction="right-to-left" evidence="2">
        <dbReference type="Rhea" id="RHEA:17975"/>
    </physiologicalReaction>
</comment>
<dbReference type="InterPro" id="IPR050408">
    <property type="entry name" value="HGPRT"/>
</dbReference>
<dbReference type="InterPro" id="IPR029057">
    <property type="entry name" value="PRTase-like"/>
</dbReference>
<evidence type="ECO:0000313" key="5">
    <source>
        <dbReference type="EMBL" id="RBP76100.1"/>
    </source>
</evidence>
<dbReference type="CDD" id="cd06223">
    <property type="entry name" value="PRTases_typeI"/>
    <property type="match status" value="1"/>
</dbReference>
<dbReference type="SUPFAM" id="SSF53271">
    <property type="entry name" value="PRTase-like"/>
    <property type="match status" value="1"/>
</dbReference>
<evidence type="ECO:0000256" key="3">
    <source>
        <dbReference type="SAM" id="MobiDB-lite"/>
    </source>
</evidence>
<dbReference type="GO" id="GO:0005829">
    <property type="term" value="C:cytosol"/>
    <property type="evidence" value="ECO:0007669"/>
    <property type="project" value="TreeGrafter"/>
</dbReference>
<dbReference type="Proteomes" id="UP000253065">
    <property type="component" value="Unassembled WGS sequence"/>
</dbReference>
<dbReference type="GO" id="GO:0046100">
    <property type="term" value="P:hypoxanthine metabolic process"/>
    <property type="evidence" value="ECO:0007669"/>
    <property type="project" value="TreeGrafter"/>
</dbReference>
<dbReference type="NCBIfam" id="NF006605">
    <property type="entry name" value="PRK09162.1"/>
    <property type="match status" value="1"/>
</dbReference>
<dbReference type="GO" id="GO:0032264">
    <property type="term" value="P:IMP salvage"/>
    <property type="evidence" value="ECO:0007669"/>
    <property type="project" value="TreeGrafter"/>
</dbReference>
<accession>A0A368V854</accession>
<feature type="region of interest" description="Disordered" evidence="3">
    <location>
        <begin position="1"/>
        <end position="21"/>
    </location>
</feature>
<keyword evidence="6" id="KW-0808">Transferase</keyword>
<dbReference type="Proteomes" id="UP000252795">
    <property type="component" value="Unassembled WGS sequence"/>
</dbReference>
<gene>
    <name evidence="6" type="ORF">DET51_102119</name>
    <name evidence="5" type="ORF">DET64_102119</name>
</gene>
<evidence type="ECO:0000259" key="4">
    <source>
        <dbReference type="Pfam" id="PF00156"/>
    </source>
</evidence>
<reference evidence="6 7" key="1">
    <citation type="submission" date="2018-07" db="EMBL/GenBank/DDBJ databases">
        <title>Freshwater and sediment microbial communities from various areas in North America, analyzing microbe dynamics in response to fracking.</title>
        <authorList>
            <person name="Lamendella R."/>
        </authorList>
    </citation>
    <scope>NUCLEOTIDE SEQUENCE [LARGE SCALE GENOMIC DNA]</scope>
    <source>
        <strain evidence="6 7">114E</strain>
        <strain evidence="5 8">114E_o</strain>
    </source>
</reference>
<dbReference type="Pfam" id="PF00156">
    <property type="entry name" value="Pribosyltran"/>
    <property type="match status" value="1"/>
</dbReference>
<dbReference type="GO" id="GO:0000287">
    <property type="term" value="F:magnesium ion binding"/>
    <property type="evidence" value="ECO:0007669"/>
    <property type="project" value="TreeGrafter"/>
</dbReference>
<keyword evidence="6" id="KW-0328">Glycosyltransferase</keyword>
<dbReference type="Gene3D" id="3.40.50.2020">
    <property type="match status" value="1"/>
</dbReference>
<dbReference type="EMBL" id="QNSA01000002">
    <property type="protein sequence ID" value="RBP76100.1"/>
    <property type="molecule type" value="Genomic_DNA"/>
</dbReference>
<dbReference type="AlphaFoldDB" id="A0A368V854"/>
<evidence type="ECO:0000313" key="7">
    <source>
        <dbReference type="Proteomes" id="UP000252795"/>
    </source>
</evidence>
<comment type="caution">
    <text evidence="6">The sequence shown here is derived from an EMBL/GenBank/DDBJ whole genome shotgun (WGS) entry which is preliminary data.</text>
</comment>
<dbReference type="GO" id="GO:0032263">
    <property type="term" value="P:GMP salvage"/>
    <property type="evidence" value="ECO:0007669"/>
    <property type="project" value="TreeGrafter"/>
</dbReference>
<feature type="compositionally biased region" description="Basic residues" evidence="3">
    <location>
        <begin position="1"/>
        <end position="15"/>
    </location>
</feature>
<evidence type="ECO:0000313" key="6">
    <source>
        <dbReference type="EMBL" id="RCW36973.1"/>
    </source>
</evidence>
<dbReference type="InterPro" id="IPR000836">
    <property type="entry name" value="PRTase_dom"/>
</dbReference>
<feature type="domain" description="Phosphoribosyltransferase" evidence="4">
    <location>
        <begin position="105"/>
        <end position="250"/>
    </location>
</feature>
<comment type="catalytic activity">
    <reaction evidence="1">
        <text>GMP + diphosphate = guanine + 5-phospho-alpha-D-ribose 1-diphosphate</text>
        <dbReference type="Rhea" id="RHEA:25424"/>
        <dbReference type="ChEBI" id="CHEBI:16235"/>
        <dbReference type="ChEBI" id="CHEBI:33019"/>
        <dbReference type="ChEBI" id="CHEBI:58017"/>
        <dbReference type="ChEBI" id="CHEBI:58115"/>
        <dbReference type="EC" id="2.4.2.8"/>
    </reaction>
    <physiologicalReaction direction="right-to-left" evidence="1">
        <dbReference type="Rhea" id="RHEA:25426"/>
    </physiologicalReaction>
</comment>
<keyword evidence="8" id="KW-1185">Reference proteome</keyword>
<dbReference type="GO" id="GO:0004422">
    <property type="term" value="F:hypoxanthine phosphoribosyltransferase activity"/>
    <property type="evidence" value="ECO:0007669"/>
    <property type="project" value="TreeGrafter"/>
</dbReference>
<dbReference type="PANTHER" id="PTHR43340">
    <property type="entry name" value="HYPOXANTHINE-GUANINE PHOSPHORIBOSYLTRANSFERASE"/>
    <property type="match status" value="1"/>
</dbReference>